<dbReference type="GeneID" id="69649131"/>
<dbReference type="RefSeq" id="WP_081016100.1">
    <property type="nucleotide sequence ID" value="NZ_CAWQCV010000149.1"/>
</dbReference>
<evidence type="ECO:0008006" key="3">
    <source>
        <dbReference type="Google" id="ProtNLM"/>
    </source>
</evidence>
<evidence type="ECO:0000313" key="1">
    <source>
        <dbReference type="EMBL" id="CDT04022.1"/>
    </source>
</evidence>
<reference evidence="2" key="1">
    <citation type="submission" date="2014-06" db="EMBL/GenBank/DDBJ databases">
        <authorList>
            <person name="Le Roux Frederique"/>
        </authorList>
    </citation>
    <scope>NUCLEOTIDE SEQUENCE [LARGE SCALE GENOMIC DNA]</scope>
    <source>
        <strain evidence="2">J5-5</strain>
    </source>
</reference>
<dbReference type="Proteomes" id="UP000049495">
    <property type="component" value="Unassembled WGS sequence"/>
</dbReference>
<dbReference type="EMBL" id="CCJV01000043">
    <property type="protein sequence ID" value="CDT04022.1"/>
    <property type="molecule type" value="Genomic_DNA"/>
</dbReference>
<evidence type="ECO:0000313" key="2">
    <source>
        <dbReference type="Proteomes" id="UP000049495"/>
    </source>
</evidence>
<sequence>MSLYQATTSSDLTMTTRDKASTTEQLSLVFELYRRIPQGRKVTAKQLQAELVDAGMYRGIRSVQRNLDVIVDYFDVDKDTRSKPFGYSRGMYSQPTLGARELVLLQLAKTTISRQLPPSLKYAIDFAFSLLRAQPRTYAGMKPPRGDTNKAHAAIAELNAPKALGEFFEPISVALVHQKQITLTLKSGKQIEQVSPIGLTTTSSELYLVYQNTFNDYDDLPLTCIAKLKVLTFYFDYPSDFQLQQYQLKSEPKRSIRQLDNVTQLIASDR</sequence>
<proteinExistence type="predicted"/>
<organism evidence="1 2">
    <name type="scientific">Vibrio crassostreae</name>
    <dbReference type="NCBI Taxonomy" id="246167"/>
    <lineage>
        <taxon>Bacteria</taxon>
        <taxon>Pseudomonadati</taxon>
        <taxon>Pseudomonadota</taxon>
        <taxon>Gammaproteobacteria</taxon>
        <taxon>Vibrionales</taxon>
        <taxon>Vibrionaceae</taxon>
        <taxon>Vibrio</taxon>
    </lineage>
</organism>
<accession>A0A822MT46</accession>
<comment type="caution">
    <text evidence="1">The sequence shown here is derived from an EMBL/GenBank/DDBJ whole genome shotgun (WGS) entry which is preliminary data.</text>
</comment>
<protein>
    <recommendedName>
        <fullName evidence="3">WYL domain-containing protein</fullName>
    </recommendedName>
</protein>
<dbReference type="AlphaFoldDB" id="A0A822MT46"/>
<name>A0A822MT46_9VIBR</name>
<gene>
    <name evidence="1" type="ORF">VCR5J5_1370253</name>
</gene>